<organism evidence="1 2">
    <name type="scientific">Pseudomonas psychrophila</name>
    <dbReference type="NCBI Taxonomy" id="122355"/>
    <lineage>
        <taxon>Bacteria</taxon>
        <taxon>Pseudomonadati</taxon>
        <taxon>Pseudomonadota</taxon>
        <taxon>Gammaproteobacteria</taxon>
        <taxon>Pseudomonadales</taxon>
        <taxon>Pseudomonadaceae</taxon>
        <taxon>Pseudomonas</taxon>
    </lineage>
</organism>
<evidence type="ECO:0000313" key="2">
    <source>
        <dbReference type="Proteomes" id="UP000658390"/>
    </source>
</evidence>
<dbReference type="EMBL" id="JAEKCZ010000005">
    <property type="protein sequence ID" value="MBJ2256391.1"/>
    <property type="molecule type" value="Genomic_DNA"/>
</dbReference>
<comment type="caution">
    <text evidence="1">The sequence shown here is derived from an EMBL/GenBank/DDBJ whole genome shotgun (WGS) entry which is preliminary data.</text>
</comment>
<name>A0A8I1FSX0_9PSED</name>
<evidence type="ECO:0000313" key="1">
    <source>
        <dbReference type="EMBL" id="MBJ2256391.1"/>
    </source>
</evidence>
<reference evidence="1" key="1">
    <citation type="submission" date="2020-12" db="EMBL/GenBank/DDBJ databases">
        <title>Antibiotic resistance and phylogeny of Pseudomonas spp. isolated over three decades from chicken meat in the Norwegian food chain.</title>
        <authorList>
            <person name="Moen B."/>
        </authorList>
    </citation>
    <scope>NUCLEOTIDE SEQUENCE</scope>
    <source>
        <strain evidence="1">MF6762</strain>
    </source>
</reference>
<protein>
    <submittedName>
        <fullName evidence="1">Uncharacterized protein</fullName>
    </submittedName>
</protein>
<dbReference type="Proteomes" id="UP000658390">
    <property type="component" value="Unassembled WGS sequence"/>
</dbReference>
<gene>
    <name evidence="1" type="ORF">JFT45_07680</name>
</gene>
<proteinExistence type="predicted"/>
<dbReference type="AlphaFoldDB" id="A0A8I1FSX0"/>
<accession>A0A8I1FSX0</accession>
<sequence length="652" mass="71733">MLLLEFLAAKRYSGADRIYVAPQIPLKLLNNALDSYGLNEDPASIRVLIDDTVFGSGKEGALIAEDFFGFKEVFADMEPFEFKDVGKLEAKGAKIHLNGEAVTSMSVVDKKNLQHFFSLLSEWREVVRTGGAVAQVVLGGPAELSDVHVQQVVERMVTAAQRLAPERVFVKPNIPPKKLQGALESYGGSLIADDVLILIDDTLFGGAKEGLLFGRETFALKVLMDSPRLFFWRHAETINFIKRDLYINGRKIGTLTQAGEKELGPFFSAINAALKASRAGEVIRSSVEMPAPVEPVHTANDEVESLTFIEPDVLLQQAPVRTVTAQTEKITPEKAAAPVKNGTKDKLLGYVGGAIEQNKSKIIPYLKEKTGEASLAALRNDENIEKIAGILYAFLPGFVRLALKEHVFVKFVLENRDKILDKLLQEQLQPQPNLAAAASVAMLGFDNQLDNLLGDDTVPLVADGAAAIAKMRGISQALQAELTDADDVLLFSLPIQCLDAVLTKAHKLSGEPQADVESHIFFALSFMYGFSYHKIPEQLRHDNVFEAYFTGFLMICEKYLELPGAVVDVENESVPMAYGLAKVVSKQDLNMMVRKMLTEAEAVQQPGEFQVDDIMSLLREANTFATGWITALTQQMVADEQAFQRKWGDLLT</sequence>
<dbReference type="RefSeq" id="WP_198417389.1">
    <property type="nucleotide sequence ID" value="NZ_JAEKCZ010000005.1"/>
</dbReference>